<reference evidence="1" key="1">
    <citation type="journal article" date="2021" name="Nat. Commun.">
        <title>Genetic determinants of endophytism in the Arabidopsis root mycobiome.</title>
        <authorList>
            <person name="Mesny F."/>
            <person name="Miyauchi S."/>
            <person name="Thiergart T."/>
            <person name="Pickel B."/>
            <person name="Atanasova L."/>
            <person name="Karlsson M."/>
            <person name="Huettel B."/>
            <person name="Barry K.W."/>
            <person name="Haridas S."/>
            <person name="Chen C."/>
            <person name="Bauer D."/>
            <person name="Andreopoulos W."/>
            <person name="Pangilinan J."/>
            <person name="LaButti K."/>
            <person name="Riley R."/>
            <person name="Lipzen A."/>
            <person name="Clum A."/>
            <person name="Drula E."/>
            <person name="Henrissat B."/>
            <person name="Kohler A."/>
            <person name="Grigoriev I.V."/>
            <person name="Martin F.M."/>
            <person name="Hacquard S."/>
        </authorList>
    </citation>
    <scope>NUCLEOTIDE SEQUENCE</scope>
    <source>
        <strain evidence="1">MPI-SDFR-AT-0120</strain>
    </source>
</reference>
<evidence type="ECO:0000313" key="2">
    <source>
        <dbReference type="Proteomes" id="UP000813461"/>
    </source>
</evidence>
<keyword evidence="2" id="KW-1185">Reference proteome</keyword>
<protein>
    <submittedName>
        <fullName evidence="1">Uncharacterized protein</fullName>
    </submittedName>
</protein>
<comment type="caution">
    <text evidence="1">The sequence shown here is derived from an EMBL/GenBank/DDBJ whole genome shotgun (WGS) entry which is preliminary data.</text>
</comment>
<dbReference type="Proteomes" id="UP000813461">
    <property type="component" value="Unassembled WGS sequence"/>
</dbReference>
<name>A0A8K0VXY5_9PLEO</name>
<organism evidence="1 2">
    <name type="scientific">Paraphoma chrysanthemicola</name>
    <dbReference type="NCBI Taxonomy" id="798071"/>
    <lineage>
        <taxon>Eukaryota</taxon>
        <taxon>Fungi</taxon>
        <taxon>Dikarya</taxon>
        <taxon>Ascomycota</taxon>
        <taxon>Pezizomycotina</taxon>
        <taxon>Dothideomycetes</taxon>
        <taxon>Pleosporomycetidae</taxon>
        <taxon>Pleosporales</taxon>
        <taxon>Pleosporineae</taxon>
        <taxon>Phaeosphaeriaceae</taxon>
        <taxon>Paraphoma</taxon>
    </lineage>
</organism>
<proteinExistence type="predicted"/>
<accession>A0A8K0VXY5</accession>
<sequence length="423" mass="48154">MAHRSTNVVFGARAPPFDLKLPEELVITAAEIVIYLPNHIRDYDVLLRLVQGGITQMAIVNHYIRVNCEIDPEYNELREVVNPSTPGIRFADLATNVNTYPSYARGNGLILTRCVQYAALHPEEQYIFPRDFAYLAEKLDDGRQVLPQHLDRASAARWLRKSTWPISEGPHVETFKKIDGDEMYEEIEDFGSNEPHFGDEIDFMVDEANVDLSRQDMTDWNNHFNVDADHAQQDAILPTLASLSSEPDSLGVLNQPGAHSTGNSWDGFSFNNRALFNNYDFRGVQTEVEDYEYRDCVTNHVYNDRRTYTSDNELQIAASDAAKNDQGPPFSQTNQQDLLFERPRSLQLSGVTRVNRRPRIDFGRHHPYAARQPTRAVLSEPGNYTDHSTDRNEHHDALLVGDFPDFLANGSLAFDNNLHINFD</sequence>
<evidence type="ECO:0000313" key="1">
    <source>
        <dbReference type="EMBL" id="KAH7084307.1"/>
    </source>
</evidence>
<dbReference type="AlphaFoldDB" id="A0A8K0VXY5"/>
<dbReference type="EMBL" id="JAGMVJ010000012">
    <property type="protein sequence ID" value="KAH7084307.1"/>
    <property type="molecule type" value="Genomic_DNA"/>
</dbReference>
<gene>
    <name evidence="1" type="ORF">FB567DRAFT_550316</name>
</gene>
<dbReference type="OrthoDB" id="3799882at2759"/>